<dbReference type="GO" id="GO:0016740">
    <property type="term" value="F:transferase activity"/>
    <property type="evidence" value="ECO:0007669"/>
    <property type="project" value="UniProtKB-KW"/>
</dbReference>
<dbReference type="RefSeq" id="WP_048288074.1">
    <property type="nucleotide sequence ID" value="NZ_JAWFII010000001.1"/>
</dbReference>
<dbReference type="InterPro" id="IPR007345">
    <property type="entry name" value="Polysacch_pyruvyl_Trfase"/>
</dbReference>
<feature type="domain" description="Polysaccharide pyruvyl transferase" evidence="1">
    <location>
        <begin position="45"/>
        <end position="287"/>
    </location>
</feature>
<dbReference type="Pfam" id="PF04230">
    <property type="entry name" value="PS_pyruv_trans"/>
    <property type="match status" value="1"/>
</dbReference>
<proteinExistence type="predicted"/>
<evidence type="ECO:0000259" key="1">
    <source>
        <dbReference type="Pfam" id="PF04230"/>
    </source>
</evidence>
<protein>
    <submittedName>
        <fullName evidence="2">Polysaccharide pyruvyl transferase family protein</fullName>
    </submittedName>
</protein>
<dbReference type="EMBL" id="ABLOKC030000082">
    <property type="protein sequence ID" value="EML1474751.1"/>
    <property type="molecule type" value="Genomic_DNA"/>
</dbReference>
<comment type="caution">
    <text evidence="2">The sequence shown here is derived from an EMBL/GenBank/DDBJ whole genome shotgun (WGS) entry which is preliminary data.</text>
</comment>
<reference evidence="2" key="1">
    <citation type="submission" date="2024-02" db="EMBL/GenBank/DDBJ databases">
        <authorList>
            <consortium name="Clinical and Environmental Microbiology Branch: Whole genome sequencing antimicrobial resistance pathogens in the healthcare setting"/>
        </authorList>
    </citation>
    <scope>NUCLEOTIDE SEQUENCE</scope>
    <source>
        <strain evidence="2">2021DK-00143</strain>
    </source>
</reference>
<accession>A0AAI9GPM5</accession>
<organism evidence="2">
    <name type="scientific">Pluralibacter gergoviae</name>
    <name type="common">Enterobacter gergoviae</name>
    <dbReference type="NCBI Taxonomy" id="61647"/>
    <lineage>
        <taxon>Bacteria</taxon>
        <taxon>Pseudomonadati</taxon>
        <taxon>Pseudomonadota</taxon>
        <taxon>Gammaproteobacteria</taxon>
        <taxon>Enterobacterales</taxon>
        <taxon>Enterobacteriaceae</taxon>
        <taxon>Pluralibacter</taxon>
    </lineage>
</organism>
<gene>
    <name evidence="2" type="ORF">QEG54_005617</name>
</gene>
<keyword evidence="2" id="KW-0808">Transferase</keyword>
<name>A0AAI9GPM5_PLUGE</name>
<dbReference type="AlphaFoldDB" id="A0AAI9GPM5"/>
<evidence type="ECO:0000313" key="2">
    <source>
        <dbReference type="EMBL" id="EML1474751.1"/>
    </source>
</evidence>
<sequence length="348" mass="40420">MKRKDSLINKIRWKLLKFSYRFYKLPVFDKKQNVAYVLNVSNHPNAGDQEITLAQQKFINRYLPDHVYVEIEKEKTQYIIDGLLKKLKKDDFVFIQGGGTVSDLYPEHEYPRRLLLNKLSNTPCKIIQFPISTHFLDNEEFKETVRVFNNNKNLVVFARESKTYNLLHNSLSIPCYHIPDIVISQDTSKHMSRGNDIIIMFRSDKECLLPQNIAKGVVEHYSNNGDLVLTDNYVENYIPTTLKNREGLLDKKFNEFRAAKLVITDRLHGMIFAYITKTPAVVFDNSYGKVSNSYKDWLSECPYIKYLDATNISMNDIIKAADEAMHANKNFSLDVDEAFKPLVEILAK</sequence>